<evidence type="ECO:0000313" key="4">
    <source>
        <dbReference type="EMBL" id="CUH76666.1"/>
    </source>
</evidence>
<dbReference type="InterPro" id="IPR050557">
    <property type="entry name" value="RTX_toxin/Mannuronan_C5-epim"/>
</dbReference>
<dbReference type="AlphaFoldDB" id="A0A0P1G4D6"/>
<proteinExistence type="predicted"/>
<protein>
    <submittedName>
        <fullName evidence="4">Hemolysin, plasmid</fullName>
    </submittedName>
</protein>
<dbReference type="InterPro" id="IPR001343">
    <property type="entry name" value="Hemolysn_Ca-bd"/>
</dbReference>
<keyword evidence="5" id="KW-1185">Reference proteome</keyword>
<feature type="region of interest" description="Disordered" evidence="3">
    <location>
        <begin position="380"/>
        <end position="411"/>
    </location>
</feature>
<dbReference type="InterPro" id="IPR011049">
    <property type="entry name" value="Serralysin-like_metalloprot_C"/>
</dbReference>
<dbReference type="PROSITE" id="PS00330">
    <property type="entry name" value="HEMOLYSIN_CALCIUM"/>
    <property type="match status" value="4"/>
</dbReference>
<dbReference type="GO" id="GO:0005509">
    <property type="term" value="F:calcium ion binding"/>
    <property type="evidence" value="ECO:0007669"/>
    <property type="project" value="InterPro"/>
</dbReference>
<dbReference type="InterPro" id="IPR018511">
    <property type="entry name" value="Hemolysin-typ_Ca-bd_CS"/>
</dbReference>
<sequence length="569" mass="58407">MAYIVESTNQTAQYDVTNGDEVSILPGTIFTAPADAIFGTGYTDILLMGQVTAFDDGIVYDEGSHQLTVAQQGAIHTNGDGVYSLNKATYLDIVNLGTISGHNDGIDVSSRYTNIANAGTIAASDGRGIRIGNLSYDELAYAEVSNTGTIATSGRISNGGIQVTNVGYFSLHNSGVISSQNLALNMATGIDVAVTNSGTITGMITVAPDLTLVNTGTIQNAGYWGVEVYGAVCTITNFGHMDAINAQQASLALNLEVFNGGTIAGYNGAAITFATTTNKINNTGTITGDVGYAGLSSVDTVLNYGTIVGDVLLDGGDDRYLSNGMGVTTGTVLGGAGNDTLFGGDLGDRLDGGAAQDRLVGQGGNDELFGDAGVDTLFGGDGNDTLDGGDDRDTLNGGNGDDELYGGNDVDRLSGNNGADNLFGGNGNDSLFGGNDDDTLNGGADDDRLFGGSGVNTFVGGSGRDVMYAQSGEDTFLFYEIGESVVGASRDVVYGYDLGQDQIDFAAVAPGVMTFMGTDAFSSTAREVRLIESATGSTVVQVDVNADGAADMELMIYRVQGLSEDDFVL</sequence>
<keyword evidence="2" id="KW-0964">Secreted</keyword>
<evidence type="ECO:0000256" key="2">
    <source>
        <dbReference type="ARBA" id="ARBA00022525"/>
    </source>
</evidence>
<name>A0A0P1G4D6_9RHOB</name>
<evidence type="ECO:0000313" key="5">
    <source>
        <dbReference type="Proteomes" id="UP000054935"/>
    </source>
</evidence>
<dbReference type="OrthoDB" id="9342475at2"/>
<dbReference type="GO" id="GO:0005576">
    <property type="term" value="C:extracellular region"/>
    <property type="evidence" value="ECO:0007669"/>
    <property type="project" value="UniProtKB-SubCell"/>
</dbReference>
<dbReference type="Pfam" id="PF00353">
    <property type="entry name" value="HemolysinCabind"/>
    <property type="match status" value="4"/>
</dbReference>
<comment type="subcellular location">
    <subcellularLocation>
        <location evidence="1">Secreted</location>
    </subcellularLocation>
</comment>
<evidence type="ECO:0000256" key="1">
    <source>
        <dbReference type="ARBA" id="ARBA00004613"/>
    </source>
</evidence>
<dbReference type="RefSeq" id="WP_058246594.1">
    <property type="nucleotide sequence ID" value="NZ_CYSE01000002.1"/>
</dbReference>
<reference evidence="4 5" key="1">
    <citation type="submission" date="2015-09" db="EMBL/GenBank/DDBJ databases">
        <authorList>
            <consortium name="Swine Surveillance"/>
        </authorList>
    </citation>
    <scope>NUCLEOTIDE SEQUENCE [LARGE SCALE GENOMIC DNA]</scope>
    <source>
        <strain evidence="4 5">CECT 7648</strain>
    </source>
</reference>
<dbReference type="SUPFAM" id="SSF51120">
    <property type="entry name" value="beta-Roll"/>
    <property type="match status" value="1"/>
</dbReference>
<gene>
    <name evidence="4" type="primary">hlyA_3</name>
    <name evidence="4" type="ORF">TRN7648_01056</name>
</gene>
<dbReference type="PRINTS" id="PR00313">
    <property type="entry name" value="CABNDNGRPT"/>
</dbReference>
<organism evidence="4 5">
    <name type="scientific">Tropicibacter naphthalenivorans</name>
    <dbReference type="NCBI Taxonomy" id="441103"/>
    <lineage>
        <taxon>Bacteria</taxon>
        <taxon>Pseudomonadati</taxon>
        <taxon>Pseudomonadota</taxon>
        <taxon>Alphaproteobacteria</taxon>
        <taxon>Rhodobacterales</taxon>
        <taxon>Roseobacteraceae</taxon>
        <taxon>Tropicibacter</taxon>
    </lineage>
</organism>
<evidence type="ECO:0000256" key="3">
    <source>
        <dbReference type="SAM" id="MobiDB-lite"/>
    </source>
</evidence>
<dbReference type="Proteomes" id="UP000054935">
    <property type="component" value="Unassembled WGS sequence"/>
</dbReference>
<dbReference type="PANTHER" id="PTHR38340:SF1">
    <property type="entry name" value="S-LAYER PROTEIN"/>
    <property type="match status" value="1"/>
</dbReference>
<dbReference type="STRING" id="441103.TRN7648_01056"/>
<dbReference type="PANTHER" id="PTHR38340">
    <property type="entry name" value="S-LAYER PROTEIN"/>
    <property type="match status" value="1"/>
</dbReference>
<accession>A0A0P1G4D6</accession>
<dbReference type="Gene3D" id="2.150.10.10">
    <property type="entry name" value="Serralysin-like metalloprotease, C-terminal"/>
    <property type="match status" value="2"/>
</dbReference>
<dbReference type="EMBL" id="CYSE01000002">
    <property type="protein sequence ID" value="CUH76666.1"/>
    <property type="molecule type" value="Genomic_DNA"/>
</dbReference>